<sequence length="471" mass="52498">MSVNKLTDEEKNLLLRLSYIDLPTSYENSKDSPNLERVVSDLALMPDYAEDETVIAIQDYLQKPNNNLADLKFAGYENNNPNFKDLMDHKSVSGFVGYAFEDREGNGVALFRGSESLVNPGHLATDWKSNVEAAMGIDIKQQREADDFYQRYLGELSGERLVMGHSKGGNLTSHVFVNNLDDNVKSYVINAAPIYWWDLSDEQKEALKGDRNSFIVFELDPVSQLGYVPYVDKVVSTKPRESMGEVLNPFYAHGLANVGDFDSEGNYERCKTGSNWARDGVNYVLAGVIFGVSMSTPVLMKKASDYVRNVAPHVISAAAKGLTKAANWLRDESIKIITKLQNVTRELKSNLNSFFNDMIHKAKSLVGGVAAFFAGGSAAAAEPVIKVDIGRLRYYAERLQNLKRRTAHLNDMVDSLYWEAGLLGLDNVLRADLRTSAIDTRITQSAAYLNRTAELMQRDEAYLLNRAGSVR</sequence>
<dbReference type="RefSeq" id="WP_158287110.1">
    <property type="nucleotide sequence ID" value="NZ_JABUHM010000007.1"/>
</dbReference>
<proteinExistence type="predicted"/>
<dbReference type="InterPro" id="IPR024499">
    <property type="entry name" value="Mbeg1-like"/>
</dbReference>
<dbReference type="Pfam" id="PF11187">
    <property type="entry name" value="Mbeg1-like"/>
    <property type="match status" value="1"/>
</dbReference>
<organism evidence="1 2">
    <name type="scientific">Mesobacillus foraminis</name>
    <dbReference type="NCBI Taxonomy" id="279826"/>
    <lineage>
        <taxon>Bacteria</taxon>
        <taxon>Bacillati</taxon>
        <taxon>Bacillota</taxon>
        <taxon>Bacilli</taxon>
        <taxon>Bacillales</taxon>
        <taxon>Bacillaceae</taxon>
        <taxon>Mesobacillus</taxon>
    </lineage>
</organism>
<dbReference type="SUPFAM" id="SSF53474">
    <property type="entry name" value="alpha/beta-Hydrolases"/>
    <property type="match status" value="1"/>
</dbReference>
<accession>A0A4R2BC86</accession>
<reference evidence="1 2" key="1">
    <citation type="journal article" date="2015" name="Stand. Genomic Sci.">
        <title>Genomic Encyclopedia of Bacterial and Archaeal Type Strains, Phase III: the genomes of soil and plant-associated and newly described type strains.</title>
        <authorList>
            <person name="Whitman W.B."/>
            <person name="Woyke T."/>
            <person name="Klenk H.P."/>
            <person name="Zhou Y."/>
            <person name="Lilburn T.G."/>
            <person name="Beck B.J."/>
            <person name="De Vos P."/>
            <person name="Vandamme P."/>
            <person name="Eisen J.A."/>
            <person name="Garrity G."/>
            <person name="Hugenholtz P."/>
            <person name="Kyrpides N.C."/>
        </authorList>
    </citation>
    <scope>NUCLEOTIDE SEQUENCE [LARGE SCALE GENOMIC DNA]</scope>
    <source>
        <strain evidence="1 2">CV53</strain>
    </source>
</reference>
<comment type="caution">
    <text evidence="1">The sequence shown here is derived from an EMBL/GenBank/DDBJ whole genome shotgun (WGS) entry which is preliminary data.</text>
</comment>
<name>A0A4R2BC86_9BACI</name>
<evidence type="ECO:0000313" key="1">
    <source>
        <dbReference type="EMBL" id="TCN24103.1"/>
    </source>
</evidence>
<gene>
    <name evidence="1" type="ORF">EV146_108213</name>
</gene>
<keyword evidence="2" id="KW-1185">Reference proteome</keyword>
<dbReference type="AlphaFoldDB" id="A0A4R2BC86"/>
<protein>
    <submittedName>
        <fullName evidence="1">DUF2974 family protein</fullName>
    </submittedName>
</protein>
<evidence type="ECO:0000313" key="2">
    <source>
        <dbReference type="Proteomes" id="UP000295689"/>
    </source>
</evidence>
<dbReference type="InterPro" id="IPR029058">
    <property type="entry name" value="AB_hydrolase_fold"/>
</dbReference>
<dbReference type="EMBL" id="SLVV01000008">
    <property type="protein sequence ID" value="TCN24103.1"/>
    <property type="molecule type" value="Genomic_DNA"/>
</dbReference>
<dbReference type="Proteomes" id="UP000295689">
    <property type="component" value="Unassembled WGS sequence"/>
</dbReference>